<dbReference type="GO" id="GO:0005975">
    <property type="term" value="P:carbohydrate metabolic process"/>
    <property type="evidence" value="ECO:0007669"/>
    <property type="project" value="InterPro"/>
</dbReference>
<evidence type="ECO:0000256" key="4">
    <source>
        <dbReference type="RuleBase" id="RU361169"/>
    </source>
</evidence>
<protein>
    <submittedName>
        <fullName evidence="5">Glycoside hydrolase, family 28</fullName>
    </submittedName>
</protein>
<reference evidence="5 6" key="1">
    <citation type="journal article" date="2016" name="Sci. Rep.">
        <title>The genome sequence of the outbreeding globe artichoke constructed de novo incorporating a phase-aware low-pass sequencing strategy of F1 progeny.</title>
        <authorList>
            <person name="Scaglione D."/>
            <person name="Reyes-Chin-Wo S."/>
            <person name="Acquadro A."/>
            <person name="Froenicke L."/>
            <person name="Portis E."/>
            <person name="Beitel C."/>
            <person name="Tirone M."/>
            <person name="Mauro R."/>
            <person name="Lo Monaco A."/>
            <person name="Mauromicale G."/>
            <person name="Faccioli P."/>
            <person name="Cattivelli L."/>
            <person name="Rieseberg L."/>
            <person name="Michelmore R."/>
            <person name="Lanteri S."/>
        </authorList>
    </citation>
    <scope>NUCLEOTIDE SEQUENCE [LARGE SCALE GENOMIC DNA]</scope>
    <source>
        <strain evidence="5">2C</strain>
    </source>
</reference>
<organism evidence="5 6">
    <name type="scientific">Cynara cardunculus var. scolymus</name>
    <name type="common">Globe artichoke</name>
    <name type="synonym">Cynara scolymus</name>
    <dbReference type="NCBI Taxonomy" id="59895"/>
    <lineage>
        <taxon>Eukaryota</taxon>
        <taxon>Viridiplantae</taxon>
        <taxon>Streptophyta</taxon>
        <taxon>Embryophyta</taxon>
        <taxon>Tracheophyta</taxon>
        <taxon>Spermatophyta</taxon>
        <taxon>Magnoliopsida</taxon>
        <taxon>eudicotyledons</taxon>
        <taxon>Gunneridae</taxon>
        <taxon>Pentapetalae</taxon>
        <taxon>asterids</taxon>
        <taxon>campanulids</taxon>
        <taxon>Asterales</taxon>
        <taxon>Asteraceae</taxon>
        <taxon>Carduoideae</taxon>
        <taxon>Cardueae</taxon>
        <taxon>Carduinae</taxon>
        <taxon>Cynara</taxon>
    </lineage>
</organism>
<dbReference type="InterPro" id="IPR051801">
    <property type="entry name" value="GH28_Enzymes"/>
</dbReference>
<proteinExistence type="inferred from homology"/>
<gene>
    <name evidence="5" type="ORF">Ccrd_022373</name>
</gene>
<dbReference type="Gramene" id="KVH99394">
    <property type="protein sequence ID" value="KVH99394"/>
    <property type="gene ID" value="Ccrd_022373"/>
</dbReference>
<dbReference type="Gene3D" id="2.160.20.10">
    <property type="entry name" value="Single-stranded right-handed beta-helix, Pectin lyase-like"/>
    <property type="match status" value="1"/>
</dbReference>
<dbReference type="SUPFAM" id="SSF51126">
    <property type="entry name" value="Pectin lyase-like"/>
    <property type="match status" value="1"/>
</dbReference>
<evidence type="ECO:0000256" key="3">
    <source>
        <dbReference type="ARBA" id="ARBA00023295"/>
    </source>
</evidence>
<comment type="similarity">
    <text evidence="1 4">Belongs to the glycosyl hydrolase 28 family.</text>
</comment>
<dbReference type="AlphaFoldDB" id="A0A103XYV0"/>
<dbReference type="EMBL" id="LEKV01003564">
    <property type="protein sequence ID" value="KVH99394.1"/>
    <property type="molecule type" value="Genomic_DNA"/>
</dbReference>
<dbReference type="InterPro" id="IPR000743">
    <property type="entry name" value="Glyco_hydro_28"/>
</dbReference>
<sequence length="149" mass="16843">MSMGSHMVVIAMIRRVTEFSPFVGIAVESETYFGVYNVFSKHITLNHVGVGIHLKTNIGRGEIIRNITISNVYMVNVHKGIKIAGDVVDHPNENYNRNALPVIKHVRITNVWGKKVQKADLIIGLKNSPFTNICLSNINLRNEKFNRFK</sequence>
<keyword evidence="2 4" id="KW-0378">Hydrolase</keyword>
<dbReference type="GO" id="GO:0004650">
    <property type="term" value="F:polygalacturonase activity"/>
    <property type="evidence" value="ECO:0007669"/>
    <property type="project" value="InterPro"/>
</dbReference>
<evidence type="ECO:0000256" key="2">
    <source>
        <dbReference type="ARBA" id="ARBA00022801"/>
    </source>
</evidence>
<dbReference type="OMA" id="AMIRRVT"/>
<keyword evidence="3 4" id="KW-0326">Glycosidase</keyword>
<dbReference type="InterPro" id="IPR012334">
    <property type="entry name" value="Pectin_lyas_fold"/>
</dbReference>
<dbReference type="PANTHER" id="PTHR31339">
    <property type="entry name" value="PECTIN LYASE-RELATED"/>
    <property type="match status" value="1"/>
</dbReference>
<keyword evidence="6" id="KW-1185">Reference proteome</keyword>
<evidence type="ECO:0000313" key="6">
    <source>
        <dbReference type="Proteomes" id="UP000243975"/>
    </source>
</evidence>
<dbReference type="PANTHER" id="PTHR31339:SF77">
    <property type="entry name" value="GLYCOSIDE HYDROLASE, FAMILY 28, PECTIN LYASE_VIRULENCE FACTOR"/>
    <property type="match status" value="1"/>
</dbReference>
<evidence type="ECO:0000256" key="1">
    <source>
        <dbReference type="ARBA" id="ARBA00008834"/>
    </source>
</evidence>
<dbReference type="Pfam" id="PF00295">
    <property type="entry name" value="Glyco_hydro_28"/>
    <property type="match status" value="1"/>
</dbReference>
<dbReference type="STRING" id="59895.A0A103XYV0"/>
<evidence type="ECO:0000313" key="5">
    <source>
        <dbReference type="EMBL" id="KVH99394.1"/>
    </source>
</evidence>
<accession>A0A103XYV0</accession>
<comment type="caution">
    <text evidence="5">The sequence shown here is derived from an EMBL/GenBank/DDBJ whole genome shotgun (WGS) entry which is preliminary data.</text>
</comment>
<dbReference type="Proteomes" id="UP000243975">
    <property type="component" value="Unassembled WGS sequence"/>
</dbReference>
<dbReference type="InterPro" id="IPR011050">
    <property type="entry name" value="Pectin_lyase_fold/virulence"/>
</dbReference>
<name>A0A103XYV0_CYNCS</name>